<dbReference type="Proteomes" id="UP001293718">
    <property type="component" value="Unassembled WGS sequence"/>
</dbReference>
<keyword evidence="6" id="KW-0808">Transferase</keyword>
<dbReference type="InterPro" id="IPR003660">
    <property type="entry name" value="HAMP_dom"/>
</dbReference>
<accession>A0ABU5IJT1</accession>
<comment type="catalytic activity">
    <reaction evidence="1">
        <text>ATP + protein L-histidine = ADP + protein N-phospho-L-histidine.</text>
        <dbReference type="EC" id="2.7.13.3"/>
    </reaction>
</comment>
<evidence type="ECO:0000256" key="7">
    <source>
        <dbReference type="ARBA" id="ARBA00022692"/>
    </source>
</evidence>
<dbReference type="PROSITE" id="PS50885">
    <property type="entry name" value="HAMP"/>
    <property type="match status" value="1"/>
</dbReference>
<feature type="domain" description="Histidine kinase" evidence="14">
    <location>
        <begin position="285"/>
        <end position="476"/>
    </location>
</feature>
<dbReference type="Pfam" id="PF07730">
    <property type="entry name" value="HisKA_3"/>
    <property type="match status" value="1"/>
</dbReference>
<evidence type="ECO:0000256" key="8">
    <source>
        <dbReference type="ARBA" id="ARBA00022777"/>
    </source>
</evidence>
<evidence type="ECO:0000313" key="17">
    <source>
        <dbReference type="Proteomes" id="UP001293718"/>
    </source>
</evidence>
<evidence type="ECO:0000259" key="15">
    <source>
        <dbReference type="PROSITE" id="PS50885"/>
    </source>
</evidence>
<dbReference type="SUPFAM" id="SSF158472">
    <property type="entry name" value="HAMP domain-like"/>
    <property type="match status" value="1"/>
</dbReference>
<dbReference type="InterPro" id="IPR005467">
    <property type="entry name" value="His_kinase_dom"/>
</dbReference>
<dbReference type="Gene3D" id="1.20.5.1930">
    <property type="match status" value="1"/>
</dbReference>
<evidence type="ECO:0000256" key="10">
    <source>
        <dbReference type="ARBA" id="ARBA00023012"/>
    </source>
</evidence>
<evidence type="ECO:0000256" key="5">
    <source>
        <dbReference type="ARBA" id="ARBA00022553"/>
    </source>
</evidence>
<dbReference type="SMART" id="SM00304">
    <property type="entry name" value="HAMP"/>
    <property type="match status" value="1"/>
</dbReference>
<evidence type="ECO:0000256" key="9">
    <source>
        <dbReference type="ARBA" id="ARBA00022989"/>
    </source>
</evidence>
<feature type="region of interest" description="Disordered" evidence="12">
    <location>
        <begin position="477"/>
        <end position="505"/>
    </location>
</feature>
<feature type="transmembrane region" description="Helical" evidence="13">
    <location>
        <begin position="35"/>
        <end position="54"/>
    </location>
</feature>
<dbReference type="InterPro" id="IPR003594">
    <property type="entry name" value="HATPase_dom"/>
</dbReference>
<reference evidence="16 17" key="1">
    <citation type="submission" date="2023-11" db="EMBL/GenBank/DDBJ databases">
        <title>Draft genome of Azohydromonas lata strain H1 (DSM1123), a polyhydroxyalkanoate producer.</title>
        <authorList>
            <person name="Traversa D."/>
            <person name="D'Addabbo P."/>
            <person name="Pazzani C."/>
            <person name="Manzari C."/>
            <person name="Chiara M."/>
            <person name="Scrascia M."/>
        </authorList>
    </citation>
    <scope>NUCLEOTIDE SEQUENCE [LARGE SCALE GENOMIC DNA]</scope>
    <source>
        <strain evidence="16 17">H1</strain>
    </source>
</reference>
<keyword evidence="5" id="KW-0597">Phosphoprotein</keyword>
<dbReference type="PANTHER" id="PTHR24421:SF37">
    <property type="entry name" value="SENSOR HISTIDINE KINASE NARS"/>
    <property type="match status" value="1"/>
</dbReference>
<dbReference type="EC" id="2.7.13.3" evidence="3"/>
<evidence type="ECO:0000313" key="16">
    <source>
        <dbReference type="EMBL" id="MDZ5459158.1"/>
    </source>
</evidence>
<sequence>MSAVEQPAAQGTPSADAAQPAAMARPRRFTWGLRAQVNTLVGVLTLLFVAWLLVLKVNNLRDSVKEEVVAANRVAAQLLNRTAWLYTAQGTPGMLSFLNGLGRVRSNEITLTDGQGRVLYTSPPSTYKLGRDAPDWFERYIAPEPLMQAYEFPDGRLQITANHSRAALDAWDVVVQFTAMALGLLLALNVLVFWLVGRAVRPFGRIERALGELESGRFDVRLPPLRGREAAAIGSAFNRMVAQLRAHIDTEKRAVLAERRLGDSRELARWLDHHIEQERRTIARELHDELGQSVTAIRSLALAVARRVDDAEARQAAQLIADESSRLYDAMHGLIPRLAPLVLDSMGLSAALQDLVERTRRAHPGLQLSLQQPPELAPLEAEAALALYRAAQEGLTNALRHGAATRIELRLWVEGGELRLRLRDDGRGLPAQWQERPGHHGLRWLDERVGSLGGRMSVQPAAPQGVELEVWLPQRPPVAAADLGEPAEEARSPWAGPIKKDKETP</sequence>
<protein>
    <recommendedName>
        <fullName evidence="3">histidine kinase</fullName>
        <ecNumber evidence="3">2.7.13.3</ecNumber>
    </recommendedName>
</protein>
<keyword evidence="17" id="KW-1185">Reference proteome</keyword>
<evidence type="ECO:0000256" key="12">
    <source>
        <dbReference type="SAM" id="MobiDB-lite"/>
    </source>
</evidence>
<gene>
    <name evidence="16" type="ORF">SM757_21500</name>
</gene>
<dbReference type="Gene3D" id="3.30.565.10">
    <property type="entry name" value="Histidine kinase-like ATPase, C-terminal domain"/>
    <property type="match status" value="1"/>
</dbReference>
<evidence type="ECO:0000256" key="11">
    <source>
        <dbReference type="ARBA" id="ARBA00023136"/>
    </source>
</evidence>
<feature type="domain" description="HAMP" evidence="15">
    <location>
        <begin position="197"/>
        <end position="249"/>
    </location>
</feature>
<evidence type="ECO:0000256" key="1">
    <source>
        <dbReference type="ARBA" id="ARBA00000085"/>
    </source>
</evidence>
<keyword evidence="4" id="KW-1003">Cell membrane</keyword>
<evidence type="ECO:0000256" key="13">
    <source>
        <dbReference type="SAM" id="Phobius"/>
    </source>
</evidence>
<dbReference type="Gene3D" id="6.10.340.10">
    <property type="match status" value="1"/>
</dbReference>
<evidence type="ECO:0000256" key="3">
    <source>
        <dbReference type="ARBA" id="ARBA00012438"/>
    </source>
</evidence>
<evidence type="ECO:0000256" key="6">
    <source>
        <dbReference type="ARBA" id="ARBA00022679"/>
    </source>
</evidence>
<dbReference type="CDD" id="cd16917">
    <property type="entry name" value="HATPase_UhpB-NarQ-NarX-like"/>
    <property type="match status" value="1"/>
</dbReference>
<dbReference type="Pfam" id="PF02518">
    <property type="entry name" value="HATPase_c"/>
    <property type="match status" value="1"/>
</dbReference>
<organism evidence="16 17">
    <name type="scientific">Azohydromonas lata</name>
    <dbReference type="NCBI Taxonomy" id="45677"/>
    <lineage>
        <taxon>Bacteria</taxon>
        <taxon>Pseudomonadati</taxon>
        <taxon>Pseudomonadota</taxon>
        <taxon>Betaproteobacteria</taxon>
        <taxon>Burkholderiales</taxon>
        <taxon>Sphaerotilaceae</taxon>
        <taxon>Azohydromonas</taxon>
    </lineage>
</organism>
<dbReference type="PROSITE" id="PS50109">
    <property type="entry name" value="HIS_KIN"/>
    <property type="match status" value="1"/>
</dbReference>
<keyword evidence="7 13" id="KW-0812">Transmembrane</keyword>
<comment type="subcellular location">
    <subcellularLocation>
        <location evidence="2">Cell membrane</location>
        <topology evidence="2">Multi-pass membrane protein</topology>
    </subcellularLocation>
</comment>
<dbReference type="SUPFAM" id="SSF55874">
    <property type="entry name" value="ATPase domain of HSP90 chaperone/DNA topoisomerase II/histidine kinase"/>
    <property type="match status" value="1"/>
</dbReference>
<dbReference type="CDD" id="cd06225">
    <property type="entry name" value="HAMP"/>
    <property type="match status" value="1"/>
</dbReference>
<keyword evidence="10" id="KW-0902">Two-component regulatory system</keyword>
<dbReference type="EMBL" id="JAXOJX010000039">
    <property type="protein sequence ID" value="MDZ5459158.1"/>
    <property type="molecule type" value="Genomic_DNA"/>
</dbReference>
<proteinExistence type="predicted"/>
<dbReference type="InterPro" id="IPR011712">
    <property type="entry name" value="Sig_transdc_His_kin_sub3_dim/P"/>
</dbReference>
<name>A0ABU5IJT1_9BURK</name>
<keyword evidence="8" id="KW-0418">Kinase</keyword>
<keyword evidence="11 13" id="KW-0472">Membrane</keyword>
<dbReference type="PANTHER" id="PTHR24421">
    <property type="entry name" value="NITRATE/NITRITE SENSOR PROTEIN NARX-RELATED"/>
    <property type="match status" value="1"/>
</dbReference>
<dbReference type="RefSeq" id="WP_238455904.1">
    <property type="nucleotide sequence ID" value="NZ_JAXOJX010000039.1"/>
</dbReference>
<dbReference type="InterPro" id="IPR050482">
    <property type="entry name" value="Sensor_HK_TwoCompSys"/>
</dbReference>
<dbReference type="InterPro" id="IPR036890">
    <property type="entry name" value="HATPase_C_sf"/>
</dbReference>
<comment type="caution">
    <text evidence="16">The sequence shown here is derived from an EMBL/GenBank/DDBJ whole genome shotgun (WGS) entry which is preliminary data.</text>
</comment>
<evidence type="ECO:0000256" key="4">
    <source>
        <dbReference type="ARBA" id="ARBA00022475"/>
    </source>
</evidence>
<evidence type="ECO:0000259" key="14">
    <source>
        <dbReference type="PROSITE" id="PS50109"/>
    </source>
</evidence>
<feature type="region of interest" description="Disordered" evidence="12">
    <location>
        <begin position="1"/>
        <end position="21"/>
    </location>
</feature>
<evidence type="ECO:0000256" key="2">
    <source>
        <dbReference type="ARBA" id="ARBA00004651"/>
    </source>
</evidence>
<feature type="transmembrane region" description="Helical" evidence="13">
    <location>
        <begin position="173"/>
        <end position="196"/>
    </location>
</feature>
<dbReference type="Pfam" id="PF00672">
    <property type="entry name" value="HAMP"/>
    <property type="match status" value="1"/>
</dbReference>
<keyword evidence="9 13" id="KW-1133">Transmembrane helix</keyword>